<evidence type="ECO:0000313" key="2">
    <source>
        <dbReference type="EMBL" id="QED46018.1"/>
    </source>
</evidence>
<evidence type="ECO:0000313" key="3">
    <source>
        <dbReference type="Proteomes" id="UP000321555"/>
    </source>
</evidence>
<dbReference type="Gene3D" id="1.20.1290.10">
    <property type="entry name" value="AhpD-like"/>
    <property type="match status" value="1"/>
</dbReference>
<keyword evidence="3" id="KW-1185">Reference proteome</keyword>
<protein>
    <submittedName>
        <fullName evidence="2">Carboxymuconolactone decarboxylase family protein</fullName>
    </submittedName>
</protein>
<dbReference type="InterPro" id="IPR003779">
    <property type="entry name" value="CMD-like"/>
</dbReference>
<dbReference type="KEGG" id="bda:FSZ17_01130"/>
<dbReference type="AlphaFoldDB" id="A0A5B8YZL6"/>
<gene>
    <name evidence="2" type="ORF">FSZ17_01130</name>
</gene>
<dbReference type="OrthoDB" id="1683318at2"/>
<name>A0A5B8YZL6_CYTDA</name>
<dbReference type="Proteomes" id="UP000321555">
    <property type="component" value="Chromosome"/>
</dbReference>
<organism evidence="2 3">
    <name type="scientific">Cytobacillus dafuensis</name>
    <name type="common">Bacillus dafuensis</name>
    <dbReference type="NCBI Taxonomy" id="1742359"/>
    <lineage>
        <taxon>Bacteria</taxon>
        <taxon>Bacillati</taxon>
        <taxon>Bacillota</taxon>
        <taxon>Bacilli</taxon>
        <taxon>Bacillales</taxon>
        <taxon>Bacillaceae</taxon>
        <taxon>Cytobacillus</taxon>
    </lineage>
</organism>
<dbReference type="GO" id="GO:0051920">
    <property type="term" value="F:peroxiredoxin activity"/>
    <property type="evidence" value="ECO:0007669"/>
    <property type="project" value="InterPro"/>
</dbReference>
<sequence length="68" mass="7245">MGFAVSIVSRCDESICYHMEGCLNAGETIDEIMETLKIVVIGGGSITYPNARFAMHALEEFTGGSALS</sequence>
<dbReference type="STRING" id="1742359.GCA_001439625_01036"/>
<proteinExistence type="predicted"/>
<feature type="domain" description="Carboxymuconolactone decarboxylase-like" evidence="1">
    <location>
        <begin position="3"/>
        <end position="59"/>
    </location>
</feature>
<reference evidence="3" key="1">
    <citation type="submission" date="2019-08" db="EMBL/GenBank/DDBJ databases">
        <authorList>
            <person name="Zheng X."/>
        </authorList>
    </citation>
    <scope>NUCLEOTIDE SEQUENCE [LARGE SCALE GENOMIC DNA]</scope>
    <source>
        <strain evidence="3">FJAT-25496</strain>
    </source>
</reference>
<evidence type="ECO:0000259" key="1">
    <source>
        <dbReference type="Pfam" id="PF02627"/>
    </source>
</evidence>
<dbReference type="InterPro" id="IPR029032">
    <property type="entry name" value="AhpD-like"/>
</dbReference>
<dbReference type="RefSeq" id="WP_082625404.1">
    <property type="nucleotide sequence ID" value="NZ_CP042593.1"/>
</dbReference>
<dbReference type="SUPFAM" id="SSF69118">
    <property type="entry name" value="AhpD-like"/>
    <property type="match status" value="1"/>
</dbReference>
<accession>A0A5B8YZL6</accession>
<dbReference type="EMBL" id="CP042593">
    <property type="protein sequence ID" value="QED46018.1"/>
    <property type="molecule type" value="Genomic_DNA"/>
</dbReference>
<dbReference type="Pfam" id="PF02627">
    <property type="entry name" value="CMD"/>
    <property type="match status" value="1"/>
</dbReference>